<reference evidence="2 3" key="1">
    <citation type="submission" date="2022-05" db="EMBL/GenBank/DDBJ databases">
        <authorList>
            <consortium name="Genoscope - CEA"/>
            <person name="William W."/>
        </authorList>
    </citation>
    <scope>NUCLEOTIDE SEQUENCE [LARGE SCALE GENOMIC DNA]</scope>
</reference>
<evidence type="ECO:0000313" key="2">
    <source>
        <dbReference type="EMBL" id="CAH3014587.1"/>
    </source>
</evidence>
<evidence type="ECO:0000313" key="3">
    <source>
        <dbReference type="Proteomes" id="UP001159427"/>
    </source>
</evidence>
<sequence>MNAARVLSISMRGSIYLRPDKVLHKTSEEVDGDSDLDRCPWDTQENVKTPERPLTPAPQKAADSDGLPFTSSDASAMDQEKRLPYLDEAAIEE</sequence>
<organism evidence="2 3">
    <name type="scientific">Porites evermanni</name>
    <dbReference type="NCBI Taxonomy" id="104178"/>
    <lineage>
        <taxon>Eukaryota</taxon>
        <taxon>Metazoa</taxon>
        <taxon>Cnidaria</taxon>
        <taxon>Anthozoa</taxon>
        <taxon>Hexacorallia</taxon>
        <taxon>Scleractinia</taxon>
        <taxon>Fungiina</taxon>
        <taxon>Poritidae</taxon>
        <taxon>Porites</taxon>
    </lineage>
</organism>
<comment type="caution">
    <text evidence="2">The sequence shown here is derived from an EMBL/GenBank/DDBJ whole genome shotgun (WGS) entry which is preliminary data.</text>
</comment>
<protein>
    <submittedName>
        <fullName evidence="2">Uncharacterized protein</fullName>
    </submittedName>
</protein>
<dbReference type="EMBL" id="CALNXI010000011">
    <property type="protein sequence ID" value="CAH3014587.1"/>
    <property type="molecule type" value="Genomic_DNA"/>
</dbReference>
<dbReference type="Proteomes" id="UP001159427">
    <property type="component" value="Unassembled WGS sequence"/>
</dbReference>
<feature type="region of interest" description="Disordered" evidence="1">
    <location>
        <begin position="25"/>
        <end position="93"/>
    </location>
</feature>
<gene>
    <name evidence="2" type="ORF">PEVE_00001798</name>
</gene>
<proteinExistence type="predicted"/>
<evidence type="ECO:0000256" key="1">
    <source>
        <dbReference type="SAM" id="MobiDB-lite"/>
    </source>
</evidence>
<accession>A0ABN8LCA5</accession>
<keyword evidence="3" id="KW-1185">Reference proteome</keyword>
<name>A0ABN8LCA5_9CNID</name>